<organism evidence="3 4">
    <name type="scientific">Nocardioides jiangsuensis</name>
    <dbReference type="NCBI Taxonomy" id="2866161"/>
    <lineage>
        <taxon>Bacteria</taxon>
        <taxon>Bacillati</taxon>
        <taxon>Actinomycetota</taxon>
        <taxon>Actinomycetes</taxon>
        <taxon>Propionibacteriales</taxon>
        <taxon>Nocardioidaceae</taxon>
        <taxon>Nocardioides</taxon>
    </lineage>
</organism>
<gene>
    <name evidence="3" type="ORF">K1X13_16695</name>
</gene>
<dbReference type="SUPFAM" id="SSF49503">
    <property type="entry name" value="Cupredoxins"/>
    <property type="match status" value="1"/>
</dbReference>
<comment type="caution">
    <text evidence="3">The sequence shown here is derived from an EMBL/GenBank/DDBJ whole genome shotgun (WGS) entry which is preliminary data.</text>
</comment>
<protein>
    <submittedName>
        <fullName evidence="3">Cupredoxin domain-containing protein</fullName>
    </submittedName>
</protein>
<sequence>MRRALAVAVITTLALAGCTGTAEEPEPGASAAVSPAPSPSESAEETSSPSEPAAPSPSPDDAIEVEIEGDEISPSGKRIDASTGEPVTLRITSDRAAELHVHALPEQEIEVAKGESTVEITVENPGLVDVEEHETGVVILQLEVR</sequence>
<dbReference type="EMBL" id="JAIEZQ010000003">
    <property type="protein sequence ID" value="MBY9076475.1"/>
    <property type="molecule type" value="Genomic_DNA"/>
</dbReference>
<feature type="compositionally biased region" description="Low complexity" evidence="1">
    <location>
        <begin position="16"/>
        <end position="51"/>
    </location>
</feature>
<evidence type="ECO:0000256" key="2">
    <source>
        <dbReference type="SAM" id="SignalP"/>
    </source>
</evidence>
<feature type="signal peptide" evidence="2">
    <location>
        <begin position="1"/>
        <end position="22"/>
    </location>
</feature>
<evidence type="ECO:0000313" key="3">
    <source>
        <dbReference type="EMBL" id="MBY9076475.1"/>
    </source>
</evidence>
<keyword evidence="4" id="KW-1185">Reference proteome</keyword>
<dbReference type="InterPro" id="IPR008972">
    <property type="entry name" value="Cupredoxin"/>
</dbReference>
<accession>A0ABS7RN54</accession>
<dbReference type="PROSITE" id="PS51257">
    <property type="entry name" value="PROKAR_LIPOPROTEIN"/>
    <property type="match status" value="1"/>
</dbReference>
<reference evidence="3 4" key="1">
    <citation type="submission" date="2021-08" db="EMBL/GenBank/DDBJ databases">
        <title>Nocardioides bacterium WL0053 sp. nov., isolated from the sediment.</title>
        <authorList>
            <person name="Wang L."/>
            <person name="Zhang D."/>
            <person name="Zhang A."/>
        </authorList>
    </citation>
    <scope>NUCLEOTIDE SEQUENCE [LARGE SCALE GENOMIC DNA]</scope>
    <source>
        <strain evidence="3 4">WL0053</strain>
    </source>
</reference>
<dbReference type="Proteomes" id="UP000754710">
    <property type="component" value="Unassembled WGS sequence"/>
</dbReference>
<dbReference type="Gene3D" id="2.60.40.420">
    <property type="entry name" value="Cupredoxins - blue copper proteins"/>
    <property type="match status" value="1"/>
</dbReference>
<name>A0ABS7RN54_9ACTN</name>
<keyword evidence="2" id="KW-0732">Signal</keyword>
<evidence type="ECO:0000313" key="4">
    <source>
        <dbReference type="Proteomes" id="UP000754710"/>
    </source>
</evidence>
<feature type="chain" id="PRO_5045285934" evidence="2">
    <location>
        <begin position="23"/>
        <end position="145"/>
    </location>
</feature>
<evidence type="ECO:0000256" key="1">
    <source>
        <dbReference type="SAM" id="MobiDB-lite"/>
    </source>
</evidence>
<dbReference type="RefSeq" id="WP_221026276.1">
    <property type="nucleotide sequence ID" value="NZ_JAIEZQ010000003.1"/>
</dbReference>
<feature type="region of interest" description="Disordered" evidence="1">
    <location>
        <begin position="16"/>
        <end position="62"/>
    </location>
</feature>
<proteinExistence type="predicted"/>